<gene>
    <name evidence="6" type="ORF">Taro_014798</name>
</gene>
<dbReference type="Proteomes" id="UP000652761">
    <property type="component" value="Unassembled WGS sequence"/>
</dbReference>
<keyword evidence="2 5" id="KW-0812">Transmembrane</keyword>
<keyword evidence="3 5" id="KW-1133">Transmembrane helix</keyword>
<evidence type="ECO:0000313" key="7">
    <source>
        <dbReference type="Proteomes" id="UP000652761"/>
    </source>
</evidence>
<evidence type="ECO:0000256" key="1">
    <source>
        <dbReference type="ARBA" id="ARBA00004141"/>
    </source>
</evidence>
<dbReference type="AlphaFoldDB" id="A0A843UFT2"/>
<name>A0A843UFT2_COLES</name>
<dbReference type="GO" id="GO:0006890">
    <property type="term" value="P:retrograde vesicle-mediated transport, Golgi to endoplasmic reticulum"/>
    <property type="evidence" value="ECO:0007669"/>
    <property type="project" value="InterPro"/>
</dbReference>
<reference evidence="6" key="1">
    <citation type="submission" date="2017-07" db="EMBL/GenBank/DDBJ databases">
        <title>Taro Niue Genome Assembly and Annotation.</title>
        <authorList>
            <person name="Atibalentja N."/>
            <person name="Keating K."/>
            <person name="Fields C.J."/>
        </authorList>
    </citation>
    <scope>NUCLEOTIDE SEQUENCE</scope>
    <source>
        <strain evidence="6">Niue_2</strain>
        <tissue evidence="6">Leaf</tissue>
    </source>
</reference>
<dbReference type="EMBL" id="NMUH01000625">
    <property type="protein sequence ID" value="MQL82315.1"/>
    <property type="molecule type" value="Genomic_DNA"/>
</dbReference>
<dbReference type="OrthoDB" id="73612at2759"/>
<protein>
    <submittedName>
        <fullName evidence="6">Uncharacterized protein</fullName>
    </submittedName>
</protein>
<dbReference type="GO" id="GO:0016020">
    <property type="term" value="C:membrane"/>
    <property type="evidence" value="ECO:0007669"/>
    <property type="project" value="UniProtKB-SubCell"/>
</dbReference>
<keyword evidence="4 5" id="KW-0472">Membrane</keyword>
<dbReference type="GO" id="GO:0005794">
    <property type="term" value="C:Golgi apparatus"/>
    <property type="evidence" value="ECO:0007669"/>
    <property type="project" value="TreeGrafter"/>
</dbReference>
<evidence type="ECO:0000313" key="6">
    <source>
        <dbReference type="EMBL" id="MQL82315.1"/>
    </source>
</evidence>
<feature type="transmembrane region" description="Helical" evidence="5">
    <location>
        <begin position="29"/>
        <end position="52"/>
    </location>
</feature>
<dbReference type="PANTHER" id="PTHR13377:SF14">
    <property type="entry name" value="RHOMBOID-LIKE PROTEIN 19"/>
    <property type="match status" value="1"/>
</dbReference>
<keyword evidence="7" id="KW-1185">Reference proteome</keyword>
<comment type="subcellular location">
    <subcellularLocation>
        <location evidence="1">Membrane</location>
        <topology evidence="1">Multi-pass membrane protein</topology>
    </subcellularLocation>
</comment>
<accession>A0A843UFT2</accession>
<organism evidence="6 7">
    <name type="scientific">Colocasia esculenta</name>
    <name type="common">Wild taro</name>
    <name type="synonym">Arum esculentum</name>
    <dbReference type="NCBI Taxonomy" id="4460"/>
    <lineage>
        <taxon>Eukaryota</taxon>
        <taxon>Viridiplantae</taxon>
        <taxon>Streptophyta</taxon>
        <taxon>Embryophyta</taxon>
        <taxon>Tracheophyta</taxon>
        <taxon>Spermatophyta</taxon>
        <taxon>Magnoliopsida</taxon>
        <taxon>Liliopsida</taxon>
        <taxon>Araceae</taxon>
        <taxon>Aroideae</taxon>
        <taxon>Colocasieae</taxon>
        <taxon>Colocasia</taxon>
    </lineage>
</organism>
<dbReference type="InterPro" id="IPR013861">
    <property type="entry name" value="TMEM115/Pdh1/Rbl19"/>
</dbReference>
<evidence type="ECO:0000256" key="2">
    <source>
        <dbReference type="ARBA" id="ARBA00022692"/>
    </source>
</evidence>
<proteinExistence type="predicted"/>
<dbReference type="PANTHER" id="PTHR13377">
    <property type="entry name" value="PLACENTAL PROTEIN 6"/>
    <property type="match status" value="1"/>
</dbReference>
<evidence type="ECO:0000256" key="3">
    <source>
        <dbReference type="ARBA" id="ARBA00022989"/>
    </source>
</evidence>
<comment type="caution">
    <text evidence="6">The sequence shown here is derived from an EMBL/GenBank/DDBJ whole genome shotgun (WGS) entry which is preliminary data.</text>
</comment>
<evidence type="ECO:0000256" key="5">
    <source>
        <dbReference type="SAM" id="Phobius"/>
    </source>
</evidence>
<sequence>MLASTAAPLASPSAGPGLFSGFTRLCKGLALVLAGGYAVLQVFPSAAAYLALIPARTIPFGWNLLTAGYIEQSLPGVSSKIGDALL</sequence>
<evidence type="ECO:0000256" key="4">
    <source>
        <dbReference type="ARBA" id="ARBA00023136"/>
    </source>
</evidence>